<dbReference type="AlphaFoldDB" id="A0A2P6NPX6"/>
<reference evidence="8 9" key="1">
    <citation type="journal article" date="2018" name="Genome Biol. Evol.">
        <title>Multiple Roots of Fruiting Body Formation in Amoebozoa.</title>
        <authorList>
            <person name="Hillmann F."/>
            <person name="Forbes G."/>
            <person name="Novohradska S."/>
            <person name="Ferling I."/>
            <person name="Riege K."/>
            <person name="Groth M."/>
            <person name="Westermann M."/>
            <person name="Marz M."/>
            <person name="Spaller T."/>
            <person name="Winckler T."/>
            <person name="Schaap P."/>
            <person name="Glockner G."/>
        </authorList>
    </citation>
    <scope>NUCLEOTIDE SEQUENCE [LARGE SCALE GENOMIC DNA]</scope>
    <source>
        <strain evidence="8 9">Jena</strain>
    </source>
</reference>
<evidence type="ECO:0000256" key="3">
    <source>
        <dbReference type="ARBA" id="ARBA00022692"/>
    </source>
</evidence>
<dbReference type="GO" id="GO:0005789">
    <property type="term" value="C:endoplasmic reticulum membrane"/>
    <property type="evidence" value="ECO:0007669"/>
    <property type="project" value="UniProtKB-SubCell"/>
</dbReference>
<dbReference type="Proteomes" id="UP000241769">
    <property type="component" value="Unassembled WGS sequence"/>
</dbReference>
<dbReference type="EMBL" id="MDYQ01000036">
    <property type="protein sequence ID" value="PRP86003.1"/>
    <property type="molecule type" value="Genomic_DNA"/>
</dbReference>
<keyword evidence="4" id="KW-0256">Endoplasmic reticulum</keyword>
<dbReference type="PANTHER" id="PTHR15601">
    <property type="entry name" value="STRESS ASSOCIATED ENDOPLASMIC RETICULUM PROTEIN SERP1/RAMP4"/>
    <property type="match status" value="1"/>
</dbReference>
<comment type="similarity">
    <text evidence="2">Belongs to the RAMP4 family.</text>
</comment>
<dbReference type="InParanoid" id="A0A2P6NPX6"/>
<evidence type="ECO:0000256" key="6">
    <source>
        <dbReference type="ARBA" id="ARBA00023136"/>
    </source>
</evidence>
<keyword evidence="5 7" id="KW-1133">Transmembrane helix</keyword>
<name>A0A2P6NPX6_9EUKA</name>
<evidence type="ECO:0000313" key="9">
    <source>
        <dbReference type="Proteomes" id="UP000241769"/>
    </source>
</evidence>
<comment type="subcellular location">
    <subcellularLocation>
        <location evidence="1">Endoplasmic reticulum membrane</location>
        <topology evidence="1">Single-pass membrane protein</topology>
    </subcellularLocation>
</comment>
<keyword evidence="6 7" id="KW-0472">Membrane</keyword>
<evidence type="ECO:0000256" key="2">
    <source>
        <dbReference type="ARBA" id="ARBA00005500"/>
    </source>
</evidence>
<evidence type="ECO:0000313" key="8">
    <source>
        <dbReference type="EMBL" id="PRP86003.1"/>
    </source>
</evidence>
<evidence type="ECO:0000256" key="1">
    <source>
        <dbReference type="ARBA" id="ARBA00004389"/>
    </source>
</evidence>
<keyword evidence="3 7" id="KW-0812">Transmembrane</keyword>
<feature type="transmembrane region" description="Helical" evidence="7">
    <location>
        <begin position="34"/>
        <end position="52"/>
    </location>
</feature>
<proteinExistence type="inferred from homology"/>
<accession>A0A2P6NPX6</accession>
<dbReference type="InterPro" id="IPR010580">
    <property type="entry name" value="ER_stress-assoc"/>
</dbReference>
<evidence type="ECO:0000256" key="4">
    <source>
        <dbReference type="ARBA" id="ARBA00022824"/>
    </source>
</evidence>
<sequence>MVIQQRIDKFDENVNKRGSVVTAKKESKTPVGPLVLGILIFVVIGSALLQIFKGQ</sequence>
<dbReference type="GO" id="GO:0030968">
    <property type="term" value="P:endoplasmic reticulum unfolded protein response"/>
    <property type="evidence" value="ECO:0007669"/>
    <property type="project" value="TreeGrafter"/>
</dbReference>
<evidence type="ECO:0000256" key="7">
    <source>
        <dbReference type="SAM" id="Phobius"/>
    </source>
</evidence>
<protein>
    <recommendedName>
        <fullName evidence="10">Stress-associated endoplasmic reticulum protein</fullName>
    </recommendedName>
</protein>
<gene>
    <name evidence="8" type="ORF">PROFUN_05774</name>
</gene>
<dbReference type="STRING" id="1890364.A0A2P6NPX6"/>
<evidence type="ECO:0008006" key="10">
    <source>
        <dbReference type="Google" id="ProtNLM"/>
    </source>
</evidence>
<dbReference type="Pfam" id="PF06624">
    <property type="entry name" value="RAMP4"/>
    <property type="match status" value="1"/>
</dbReference>
<dbReference type="PANTHER" id="PTHR15601:SF0">
    <property type="entry name" value="GEO09675P1"/>
    <property type="match status" value="1"/>
</dbReference>
<keyword evidence="9" id="KW-1185">Reference proteome</keyword>
<organism evidence="8 9">
    <name type="scientific">Planoprotostelium fungivorum</name>
    <dbReference type="NCBI Taxonomy" id="1890364"/>
    <lineage>
        <taxon>Eukaryota</taxon>
        <taxon>Amoebozoa</taxon>
        <taxon>Evosea</taxon>
        <taxon>Variosea</taxon>
        <taxon>Cavosteliida</taxon>
        <taxon>Cavosteliaceae</taxon>
        <taxon>Planoprotostelium</taxon>
    </lineage>
</organism>
<dbReference type="FunCoup" id="A0A2P6NPX6">
    <property type="interactions" value="60"/>
</dbReference>
<comment type="caution">
    <text evidence="8">The sequence shown here is derived from an EMBL/GenBank/DDBJ whole genome shotgun (WGS) entry which is preliminary data.</text>
</comment>
<evidence type="ECO:0000256" key="5">
    <source>
        <dbReference type="ARBA" id="ARBA00022989"/>
    </source>
</evidence>
<dbReference type="OrthoDB" id="16679at2759"/>